<evidence type="ECO:0000313" key="9">
    <source>
        <dbReference type="EMBL" id="SVE17832.1"/>
    </source>
</evidence>
<keyword evidence="3 7" id="KW-0812">Transmembrane</keyword>
<dbReference type="Gene3D" id="3.30.479.30">
    <property type="entry name" value="Band 7 domain"/>
    <property type="match status" value="1"/>
</dbReference>
<evidence type="ECO:0000256" key="3">
    <source>
        <dbReference type="ARBA" id="ARBA00022692"/>
    </source>
</evidence>
<organism evidence="9">
    <name type="scientific">marine metagenome</name>
    <dbReference type="NCBI Taxonomy" id="408172"/>
    <lineage>
        <taxon>unclassified sequences</taxon>
        <taxon>metagenomes</taxon>
        <taxon>ecological metagenomes</taxon>
    </lineage>
</organism>
<feature type="transmembrane region" description="Helical" evidence="7">
    <location>
        <begin position="50"/>
        <end position="71"/>
    </location>
</feature>
<reference evidence="9" key="1">
    <citation type="submission" date="2018-05" db="EMBL/GenBank/DDBJ databases">
        <authorList>
            <person name="Lanie J.A."/>
            <person name="Ng W.-L."/>
            <person name="Kazmierczak K.M."/>
            <person name="Andrzejewski T.M."/>
            <person name="Davidsen T.M."/>
            <person name="Wayne K.J."/>
            <person name="Tettelin H."/>
            <person name="Glass J.I."/>
            <person name="Rusch D."/>
            <person name="Podicherti R."/>
            <person name="Tsui H.-C.T."/>
            <person name="Winkler M.E."/>
        </authorList>
    </citation>
    <scope>NUCLEOTIDE SEQUENCE</scope>
</reference>
<evidence type="ECO:0000256" key="4">
    <source>
        <dbReference type="ARBA" id="ARBA00022989"/>
    </source>
</evidence>
<comment type="subcellular location">
    <subcellularLocation>
        <location evidence="1">Membrane</location>
    </subcellularLocation>
</comment>
<dbReference type="InterPro" id="IPR010201">
    <property type="entry name" value="HflK"/>
</dbReference>
<sequence>MPWDDLHESKEPKDRFKNRGGQGGGGQDKGPPNPPFNIPQIKIPQFKPSMLWGVILLLLVVWIIPGTFYFVEPDEEGVVTRFGKFDRTNSPGLHFKYPSPIEHAATPKITQIRRAEIGFRAAQGRPTQSVPAESLMLTGDQNIVDINFVVQYRIMDSVQYLFNVRRPHKLIRDSAETVIRGITGSKKIDEALTTGKAEIQVLA</sequence>
<protein>
    <recommendedName>
        <fullName evidence="8">Band 7 domain-containing protein</fullName>
    </recommendedName>
</protein>
<feature type="non-terminal residue" evidence="9">
    <location>
        <position position="203"/>
    </location>
</feature>
<dbReference type="GO" id="GO:0016020">
    <property type="term" value="C:membrane"/>
    <property type="evidence" value="ECO:0007669"/>
    <property type="project" value="UniProtKB-SubCell"/>
</dbReference>
<dbReference type="PANTHER" id="PTHR43327:SF2">
    <property type="entry name" value="MODULATOR OF FTSH PROTEASE HFLK"/>
    <property type="match status" value="1"/>
</dbReference>
<name>A0A383BCZ2_9ZZZZ</name>
<evidence type="ECO:0000256" key="6">
    <source>
        <dbReference type="SAM" id="MobiDB-lite"/>
    </source>
</evidence>
<dbReference type="CDD" id="cd03404">
    <property type="entry name" value="SPFH_HflK"/>
    <property type="match status" value="1"/>
</dbReference>
<dbReference type="PANTHER" id="PTHR43327">
    <property type="entry name" value="STOMATIN-LIKE PROTEIN 2, MITOCHONDRIAL"/>
    <property type="match status" value="1"/>
</dbReference>
<keyword evidence="4 7" id="KW-1133">Transmembrane helix</keyword>
<dbReference type="EMBL" id="UINC01199416">
    <property type="protein sequence ID" value="SVE17832.1"/>
    <property type="molecule type" value="Genomic_DNA"/>
</dbReference>
<feature type="region of interest" description="Disordered" evidence="6">
    <location>
        <begin position="1"/>
        <end position="39"/>
    </location>
</feature>
<gene>
    <name evidence="9" type="ORF">METZ01_LOCUS470686</name>
</gene>
<accession>A0A383BCZ2</accession>
<dbReference type="InterPro" id="IPR001107">
    <property type="entry name" value="Band_7"/>
</dbReference>
<dbReference type="AlphaFoldDB" id="A0A383BCZ2"/>
<comment type="similarity">
    <text evidence="2">Belongs to the band 7/mec-2 family. HflK subfamily.</text>
</comment>
<dbReference type="InterPro" id="IPR036013">
    <property type="entry name" value="Band_7/SPFH_dom_sf"/>
</dbReference>
<feature type="domain" description="Band 7" evidence="8">
    <location>
        <begin position="71"/>
        <end position="199"/>
    </location>
</feature>
<dbReference type="SUPFAM" id="SSF117892">
    <property type="entry name" value="Band 7/SPFH domain"/>
    <property type="match status" value="1"/>
</dbReference>
<evidence type="ECO:0000256" key="2">
    <source>
        <dbReference type="ARBA" id="ARBA00006971"/>
    </source>
</evidence>
<feature type="compositionally biased region" description="Basic and acidic residues" evidence="6">
    <location>
        <begin position="1"/>
        <end position="17"/>
    </location>
</feature>
<evidence type="ECO:0000256" key="5">
    <source>
        <dbReference type="ARBA" id="ARBA00023136"/>
    </source>
</evidence>
<proteinExistence type="inferred from homology"/>
<keyword evidence="5 7" id="KW-0472">Membrane</keyword>
<evidence type="ECO:0000256" key="1">
    <source>
        <dbReference type="ARBA" id="ARBA00004370"/>
    </source>
</evidence>
<dbReference type="Pfam" id="PF01145">
    <property type="entry name" value="Band_7"/>
    <property type="match status" value="1"/>
</dbReference>
<evidence type="ECO:0000259" key="8">
    <source>
        <dbReference type="Pfam" id="PF01145"/>
    </source>
</evidence>
<dbReference type="InterPro" id="IPR050710">
    <property type="entry name" value="Band7/mec-2_domain"/>
</dbReference>
<evidence type="ECO:0000256" key="7">
    <source>
        <dbReference type="SAM" id="Phobius"/>
    </source>
</evidence>